<evidence type="ECO:0000313" key="2">
    <source>
        <dbReference type="Proteomes" id="UP000663844"/>
    </source>
</evidence>
<dbReference type="EMBL" id="CAJOAZ010012088">
    <property type="protein sequence ID" value="CAF4247067.1"/>
    <property type="molecule type" value="Genomic_DNA"/>
</dbReference>
<proteinExistence type="predicted"/>
<name>A0A820EIX9_9BILA</name>
<accession>A0A820EIX9</accession>
<dbReference type="AlphaFoldDB" id="A0A820EIX9"/>
<comment type="caution">
    <text evidence="1">The sequence shown here is derived from an EMBL/GenBank/DDBJ whole genome shotgun (WGS) entry which is preliminary data.</text>
</comment>
<reference evidence="1" key="1">
    <citation type="submission" date="2021-02" db="EMBL/GenBank/DDBJ databases">
        <authorList>
            <person name="Nowell W R."/>
        </authorList>
    </citation>
    <scope>NUCLEOTIDE SEQUENCE</scope>
</reference>
<organism evidence="1 2">
    <name type="scientific">Adineta steineri</name>
    <dbReference type="NCBI Taxonomy" id="433720"/>
    <lineage>
        <taxon>Eukaryota</taxon>
        <taxon>Metazoa</taxon>
        <taxon>Spiralia</taxon>
        <taxon>Gnathifera</taxon>
        <taxon>Rotifera</taxon>
        <taxon>Eurotatoria</taxon>
        <taxon>Bdelloidea</taxon>
        <taxon>Adinetida</taxon>
        <taxon>Adinetidae</taxon>
        <taxon>Adineta</taxon>
    </lineage>
</organism>
<protein>
    <submittedName>
        <fullName evidence="1">Uncharacterized protein</fullName>
    </submittedName>
</protein>
<gene>
    <name evidence="1" type="ORF">OXD698_LOCUS43226</name>
</gene>
<sequence>MHGYGIANRLGTNFQLFTMETDGISSAVTLPVDYYRLANCICPYDTLCKEPTGIYVRQRLDPLAFTGNAFNNTLLHTVPGVNVGCQMLDTVLQSNLS</sequence>
<feature type="non-terminal residue" evidence="1">
    <location>
        <position position="97"/>
    </location>
</feature>
<evidence type="ECO:0000313" key="1">
    <source>
        <dbReference type="EMBL" id="CAF4247067.1"/>
    </source>
</evidence>
<dbReference type="Proteomes" id="UP000663844">
    <property type="component" value="Unassembled WGS sequence"/>
</dbReference>